<evidence type="ECO:0000256" key="1">
    <source>
        <dbReference type="SAM" id="MobiDB-lite"/>
    </source>
</evidence>
<evidence type="ECO:0000313" key="2">
    <source>
        <dbReference type="EMBL" id="KIK36629.1"/>
    </source>
</evidence>
<dbReference type="AlphaFoldDB" id="A0A0D0AEU3"/>
<accession>A0A0D0AEU3</accession>
<reference evidence="2 3" key="1">
    <citation type="submission" date="2014-04" db="EMBL/GenBank/DDBJ databases">
        <authorList>
            <consortium name="DOE Joint Genome Institute"/>
            <person name="Kuo A."/>
            <person name="Ruytinx J."/>
            <person name="Rineau F."/>
            <person name="Colpaert J."/>
            <person name="Kohler A."/>
            <person name="Nagy L.G."/>
            <person name="Floudas D."/>
            <person name="Copeland A."/>
            <person name="Barry K.W."/>
            <person name="Cichocki N."/>
            <person name="Veneault-Fourrey C."/>
            <person name="LaButti K."/>
            <person name="Lindquist E.A."/>
            <person name="Lipzen A."/>
            <person name="Lundell T."/>
            <person name="Morin E."/>
            <person name="Murat C."/>
            <person name="Sun H."/>
            <person name="Tunlid A."/>
            <person name="Henrissat B."/>
            <person name="Grigoriev I.V."/>
            <person name="Hibbett D.S."/>
            <person name="Martin F."/>
            <person name="Nordberg H.P."/>
            <person name="Cantor M.N."/>
            <person name="Hua S.X."/>
        </authorList>
    </citation>
    <scope>NUCLEOTIDE SEQUENCE [LARGE SCALE GENOMIC DNA]</scope>
    <source>
        <strain evidence="2 3">UH-Slu-Lm8-n1</strain>
    </source>
</reference>
<evidence type="ECO:0000313" key="3">
    <source>
        <dbReference type="Proteomes" id="UP000054485"/>
    </source>
</evidence>
<dbReference type="EMBL" id="KN835512">
    <property type="protein sequence ID" value="KIK36629.1"/>
    <property type="molecule type" value="Genomic_DNA"/>
</dbReference>
<reference evidence="3" key="2">
    <citation type="submission" date="2015-01" db="EMBL/GenBank/DDBJ databases">
        <title>Evolutionary Origins and Diversification of the Mycorrhizal Mutualists.</title>
        <authorList>
            <consortium name="DOE Joint Genome Institute"/>
            <consortium name="Mycorrhizal Genomics Consortium"/>
            <person name="Kohler A."/>
            <person name="Kuo A."/>
            <person name="Nagy L.G."/>
            <person name="Floudas D."/>
            <person name="Copeland A."/>
            <person name="Barry K.W."/>
            <person name="Cichocki N."/>
            <person name="Veneault-Fourrey C."/>
            <person name="LaButti K."/>
            <person name="Lindquist E.A."/>
            <person name="Lipzen A."/>
            <person name="Lundell T."/>
            <person name="Morin E."/>
            <person name="Murat C."/>
            <person name="Riley R."/>
            <person name="Ohm R."/>
            <person name="Sun H."/>
            <person name="Tunlid A."/>
            <person name="Henrissat B."/>
            <person name="Grigoriev I.V."/>
            <person name="Hibbett D.S."/>
            <person name="Martin F."/>
        </authorList>
    </citation>
    <scope>NUCLEOTIDE SEQUENCE [LARGE SCALE GENOMIC DNA]</scope>
    <source>
        <strain evidence="3">UH-Slu-Lm8-n1</strain>
    </source>
</reference>
<protein>
    <submittedName>
        <fullName evidence="2">Uncharacterized protein</fullName>
    </submittedName>
</protein>
<dbReference type="OrthoDB" id="2665410at2759"/>
<dbReference type="HOGENOM" id="CLU_772018_0_0_1"/>
<sequence length="343" mass="37765">MCLSTSSFDYAAARCTTISQFSNALGSELLDAYIALTANQKLHTELYVLASVLKGRVYPNDLWGLVGERIIEAKQEETLQMHLSTCTHGDPKKHAIVERVLLEERKKRCGMEVTLYSQAIEFFEQHWLSGLSAQARHTFDLIKPPLKQGQGHAHTGCAPLPCTPLACAIETRERDDVPVVKITVPSLLNSPMASVHSQSASQGEHPTSNDSNHTNPPFRLTSTWVPPSVLKAFTEAFEKEVAIQAEPMALSLATRRSGSNALLRNLGLELLVLYAKRGRAEAEMKVYVVAIENCGPGASMEVDWKPLGEGMDVYCVDEDYDVDIDVENGSTEGSCGDYEDYDM</sequence>
<organism evidence="2 3">
    <name type="scientific">Suillus luteus UH-Slu-Lm8-n1</name>
    <dbReference type="NCBI Taxonomy" id="930992"/>
    <lineage>
        <taxon>Eukaryota</taxon>
        <taxon>Fungi</taxon>
        <taxon>Dikarya</taxon>
        <taxon>Basidiomycota</taxon>
        <taxon>Agaricomycotina</taxon>
        <taxon>Agaricomycetes</taxon>
        <taxon>Agaricomycetidae</taxon>
        <taxon>Boletales</taxon>
        <taxon>Suillineae</taxon>
        <taxon>Suillaceae</taxon>
        <taxon>Suillus</taxon>
    </lineage>
</organism>
<name>A0A0D0AEU3_9AGAM</name>
<feature type="region of interest" description="Disordered" evidence="1">
    <location>
        <begin position="193"/>
        <end position="220"/>
    </location>
</feature>
<dbReference type="Proteomes" id="UP000054485">
    <property type="component" value="Unassembled WGS sequence"/>
</dbReference>
<proteinExistence type="predicted"/>
<gene>
    <name evidence="2" type="ORF">CY34DRAFT_811151</name>
</gene>
<keyword evidence="3" id="KW-1185">Reference proteome</keyword>
<dbReference type="InParanoid" id="A0A0D0AEU3"/>